<keyword evidence="7" id="KW-1185">Reference proteome</keyword>
<sequence length="85" mass="9884">MTIDQLETFLAVVNNKGFRHASRKLFLTQPTVTTRIQMLERELNATLFIRSRRHFSLSNQGAVLLPYAQTILLLYHQAKEELRNA</sequence>
<evidence type="ECO:0000256" key="3">
    <source>
        <dbReference type="ARBA" id="ARBA00023125"/>
    </source>
</evidence>
<dbReference type="GO" id="GO:0000976">
    <property type="term" value="F:transcription cis-regulatory region binding"/>
    <property type="evidence" value="ECO:0007669"/>
    <property type="project" value="TreeGrafter"/>
</dbReference>
<dbReference type="OrthoDB" id="9785745at2"/>
<dbReference type="InterPro" id="IPR000847">
    <property type="entry name" value="LysR_HTH_N"/>
</dbReference>
<reference evidence="7" key="1">
    <citation type="submission" date="2016-10" db="EMBL/GenBank/DDBJ databases">
        <authorList>
            <person name="Varghese N."/>
            <person name="Submissions S."/>
        </authorList>
    </citation>
    <scope>NUCLEOTIDE SEQUENCE [LARGE SCALE GENOMIC DNA]</scope>
    <source>
        <strain evidence="7">ATCC 700379</strain>
    </source>
</reference>
<evidence type="ECO:0000256" key="2">
    <source>
        <dbReference type="ARBA" id="ARBA00023015"/>
    </source>
</evidence>
<dbReference type="GO" id="GO:0003700">
    <property type="term" value="F:DNA-binding transcription factor activity"/>
    <property type="evidence" value="ECO:0007669"/>
    <property type="project" value="InterPro"/>
</dbReference>
<feature type="domain" description="HTH lysR-type" evidence="5">
    <location>
        <begin position="1"/>
        <end position="58"/>
    </location>
</feature>
<dbReference type="FunFam" id="1.10.10.10:FF:000001">
    <property type="entry name" value="LysR family transcriptional regulator"/>
    <property type="match status" value="1"/>
</dbReference>
<accession>A0A1I2U8B1</accession>
<dbReference type="Pfam" id="PF00126">
    <property type="entry name" value="HTH_1"/>
    <property type="match status" value="1"/>
</dbReference>
<dbReference type="STRING" id="269670.SAMN02982927_02600"/>
<dbReference type="PRINTS" id="PR00039">
    <property type="entry name" value="HTHLYSR"/>
</dbReference>
<dbReference type="InterPro" id="IPR036390">
    <property type="entry name" value="WH_DNA-bd_sf"/>
</dbReference>
<keyword evidence="2" id="KW-0805">Transcription regulation</keyword>
<dbReference type="SUPFAM" id="SSF46785">
    <property type="entry name" value="Winged helix' DNA-binding domain"/>
    <property type="match status" value="1"/>
</dbReference>
<dbReference type="Proteomes" id="UP000198752">
    <property type="component" value="Unassembled WGS sequence"/>
</dbReference>
<dbReference type="RefSeq" id="WP_093673623.1">
    <property type="nucleotide sequence ID" value="NZ_FOOY01000019.1"/>
</dbReference>
<protein>
    <submittedName>
        <fullName evidence="6">Regulatory helix-turn-helix protein, lysR family</fullName>
    </submittedName>
</protein>
<dbReference type="EMBL" id="FOOY01000019">
    <property type="protein sequence ID" value="SFG73372.1"/>
    <property type="molecule type" value="Genomic_DNA"/>
</dbReference>
<dbReference type="PANTHER" id="PTHR30126">
    <property type="entry name" value="HTH-TYPE TRANSCRIPTIONAL REGULATOR"/>
    <property type="match status" value="1"/>
</dbReference>
<evidence type="ECO:0000256" key="1">
    <source>
        <dbReference type="ARBA" id="ARBA00009437"/>
    </source>
</evidence>
<dbReference type="Gene3D" id="1.10.10.10">
    <property type="entry name" value="Winged helix-like DNA-binding domain superfamily/Winged helix DNA-binding domain"/>
    <property type="match status" value="1"/>
</dbReference>
<evidence type="ECO:0000313" key="6">
    <source>
        <dbReference type="EMBL" id="SFG73372.1"/>
    </source>
</evidence>
<proteinExistence type="inferred from homology"/>
<dbReference type="AlphaFoldDB" id="A0A1I2U8B1"/>
<keyword evidence="4" id="KW-0804">Transcription</keyword>
<gene>
    <name evidence="6" type="ORF">SAMN02982927_02600</name>
</gene>
<evidence type="ECO:0000256" key="4">
    <source>
        <dbReference type="ARBA" id="ARBA00023163"/>
    </source>
</evidence>
<evidence type="ECO:0000259" key="5">
    <source>
        <dbReference type="PROSITE" id="PS50931"/>
    </source>
</evidence>
<dbReference type="PROSITE" id="PS50931">
    <property type="entry name" value="HTH_LYSR"/>
    <property type="match status" value="1"/>
</dbReference>
<comment type="similarity">
    <text evidence="1">Belongs to the LysR transcriptional regulatory family.</text>
</comment>
<keyword evidence="3" id="KW-0238">DNA-binding</keyword>
<name>A0A1I2U8B1_9BACL</name>
<organism evidence="6 7">
    <name type="scientific">Sporolactobacillus nakayamae</name>
    <dbReference type="NCBI Taxonomy" id="269670"/>
    <lineage>
        <taxon>Bacteria</taxon>
        <taxon>Bacillati</taxon>
        <taxon>Bacillota</taxon>
        <taxon>Bacilli</taxon>
        <taxon>Bacillales</taxon>
        <taxon>Sporolactobacillaceae</taxon>
        <taxon>Sporolactobacillus</taxon>
    </lineage>
</organism>
<dbReference type="PANTHER" id="PTHR30126:SF40">
    <property type="entry name" value="HTH-TYPE TRANSCRIPTIONAL REGULATOR GLTR"/>
    <property type="match status" value="1"/>
</dbReference>
<evidence type="ECO:0000313" key="7">
    <source>
        <dbReference type="Proteomes" id="UP000198752"/>
    </source>
</evidence>
<dbReference type="InterPro" id="IPR036388">
    <property type="entry name" value="WH-like_DNA-bd_sf"/>
</dbReference>